<dbReference type="AlphaFoldDB" id="A0A8J1TEQ1"/>
<accession>A0A8J1TEQ1</accession>
<reference evidence="7" key="1">
    <citation type="submission" date="2022-03" db="EMBL/GenBank/DDBJ databases">
        <authorList>
            <person name="Martin C."/>
        </authorList>
    </citation>
    <scope>NUCLEOTIDE SEQUENCE</scope>
</reference>
<evidence type="ECO:0000313" key="8">
    <source>
        <dbReference type="Proteomes" id="UP000749559"/>
    </source>
</evidence>
<comment type="caution">
    <text evidence="7">The sequence shown here is derived from an EMBL/GenBank/DDBJ whole genome shotgun (WGS) entry which is preliminary data.</text>
</comment>
<evidence type="ECO:0000256" key="2">
    <source>
        <dbReference type="ARBA" id="ARBA00022692"/>
    </source>
</evidence>
<dbReference type="Pfam" id="PF01822">
    <property type="entry name" value="WSC"/>
    <property type="match status" value="1"/>
</dbReference>
<evidence type="ECO:0000256" key="3">
    <source>
        <dbReference type="ARBA" id="ARBA00022729"/>
    </source>
</evidence>
<dbReference type="PROSITE" id="PS51212">
    <property type="entry name" value="WSC"/>
    <property type="match status" value="1"/>
</dbReference>
<evidence type="ECO:0000256" key="6">
    <source>
        <dbReference type="ARBA" id="ARBA00023180"/>
    </source>
</evidence>
<dbReference type="SMART" id="SM00321">
    <property type="entry name" value="WSC"/>
    <property type="match status" value="1"/>
</dbReference>
<dbReference type="GO" id="GO:0005886">
    <property type="term" value="C:plasma membrane"/>
    <property type="evidence" value="ECO:0007669"/>
    <property type="project" value="TreeGrafter"/>
</dbReference>
<comment type="subcellular location">
    <subcellularLocation>
        <location evidence="1">Membrane</location>
        <topology evidence="1">Single-pass membrane protein</topology>
    </subcellularLocation>
</comment>
<keyword evidence="2" id="KW-0812">Transmembrane</keyword>
<protein>
    <submittedName>
        <fullName evidence="7">Uncharacterized protein</fullName>
    </submittedName>
</protein>
<dbReference type="PANTHER" id="PTHR24269">
    <property type="entry name" value="KREMEN PROTEIN"/>
    <property type="match status" value="1"/>
</dbReference>
<keyword evidence="5" id="KW-0472">Membrane</keyword>
<keyword evidence="6" id="KW-0325">Glycoprotein</keyword>
<keyword evidence="8" id="KW-1185">Reference proteome</keyword>
<gene>
    <name evidence="7" type="ORF">OFUS_LOCUS3563</name>
</gene>
<keyword evidence="3" id="KW-0732">Signal</keyword>
<dbReference type="EMBL" id="CAIIXF020000002">
    <property type="protein sequence ID" value="CAH1776384.1"/>
    <property type="molecule type" value="Genomic_DNA"/>
</dbReference>
<dbReference type="PANTHER" id="PTHR24269:SF16">
    <property type="entry name" value="PROTEIN SLG1"/>
    <property type="match status" value="1"/>
</dbReference>
<sequence length="191" mass="20568">MKKGWFLIPTLHLLCCNIATSSRGVYRFYRNMQAGLSSSVHASSVDDCAVLCSEQGSQCTCFHHDATNGCYFLNSIQELIPASASGYDLYCEKDIPVTMYLGCYGDTGFDRDMPASVSPSSLLTPQVCIADCRSLDNGYLYAGVQNGGQCFCGTTYGKHGTVTNCNKACPGDSTTMCGGFDAQNIYVILDP</sequence>
<organism evidence="7 8">
    <name type="scientific">Owenia fusiformis</name>
    <name type="common">Polychaete worm</name>
    <dbReference type="NCBI Taxonomy" id="6347"/>
    <lineage>
        <taxon>Eukaryota</taxon>
        <taxon>Metazoa</taxon>
        <taxon>Spiralia</taxon>
        <taxon>Lophotrochozoa</taxon>
        <taxon>Annelida</taxon>
        <taxon>Polychaeta</taxon>
        <taxon>Sedentaria</taxon>
        <taxon>Canalipalpata</taxon>
        <taxon>Sabellida</taxon>
        <taxon>Oweniida</taxon>
        <taxon>Oweniidae</taxon>
        <taxon>Owenia</taxon>
    </lineage>
</organism>
<proteinExistence type="predicted"/>
<keyword evidence="4" id="KW-1133">Transmembrane helix</keyword>
<evidence type="ECO:0000256" key="5">
    <source>
        <dbReference type="ARBA" id="ARBA00023136"/>
    </source>
</evidence>
<evidence type="ECO:0000313" key="7">
    <source>
        <dbReference type="EMBL" id="CAH1776384.1"/>
    </source>
</evidence>
<dbReference type="Proteomes" id="UP000749559">
    <property type="component" value="Unassembled WGS sequence"/>
</dbReference>
<dbReference type="InterPro" id="IPR051836">
    <property type="entry name" value="Kremen_rcpt"/>
</dbReference>
<dbReference type="InterPro" id="IPR002889">
    <property type="entry name" value="WSC_carb-bd"/>
</dbReference>
<evidence type="ECO:0000256" key="1">
    <source>
        <dbReference type="ARBA" id="ARBA00004167"/>
    </source>
</evidence>
<dbReference type="OrthoDB" id="6132789at2759"/>
<evidence type="ECO:0000256" key="4">
    <source>
        <dbReference type="ARBA" id="ARBA00022989"/>
    </source>
</evidence>
<name>A0A8J1TEQ1_OWEFU</name>